<organism evidence="1 2">
    <name type="scientific">Janthinobacterium agaricidamnosum NBRC 102515 = DSM 9628</name>
    <dbReference type="NCBI Taxonomy" id="1349767"/>
    <lineage>
        <taxon>Bacteria</taxon>
        <taxon>Pseudomonadati</taxon>
        <taxon>Pseudomonadota</taxon>
        <taxon>Betaproteobacteria</taxon>
        <taxon>Burkholderiales</taxon>
        <taxon>Oxalobacteraceae</taxon>
        <taxon>Janthinobacterium</taxon>
    </lineage>
</organism>
<reference evidence="1 2" key="1">
    <citation type="journal article" date="2015" name="Genome Announc.">
        <title>Genome Sequence of Mushroom Soft-Rot Pathogen Janthinobacterium agaricidamnosum.</title>
        <authorList>
            <person name="Graupner K."/>
            <person name="Lackner G."/>
            <person name="Hertweck C."/>
        </authorList>
    </citation>
    <scope>NUCLEOTIDE SEQUENCE [LARGE SCALE GENOMIC DNA]</scope>
    <source>
        <strain evidence="2">NBRC 102515 / DSM 9628</strain>
    </source>
</reference>
<name>W0V9D2_9BURK</name>
<dbReference type="AlphaFoldDB" id="W0V9D2"/>
<protein>
    <submittedName>
        <fullName evidence="1">Uncharacterized protein</fullName>
    </submittedName>
</protein>
<accession>W0V9D2</accession>
<keyword evidence="2" id="KW-1185">Reference proteome</keyword>
<evidence type="ECO:0000313" key="1">
    <source>
        <dbReference type="EMBL" id="CDG84476.1"/>
    </source>
</evidence>
<dbReference type="PATRIC" id="fig|1349767.4.peg.452"/>
<dbReference type="Proteomes" id="UP000027604">
    <property type="component" value="Chromosome I"/>
</dbReference>
<gene>
    <name evidence="1" type="ORF">GJA_3865</name>
</gene>
<evidence type="ECO:0000313" key="2">
    <source>
        <dbReference type="Proteomes" id="UP000027604"/>
    </source>
</evidence>
<dbReference type="EMBL" id="HG322949">
    <property type="protein sequence ID" value="CDG84476.1"/>
    <property type="molecule type" value="Genomic_DNA"/>
</dbReference>
<dbReference type="HOGENOM" id="CLU_3184673_0_0_4"/>
<dbReference type="STRING" id="1349767.GJA_3865"/>
<sequence>MHILHILHTLPTTVSPAAGFTKKPLDCISVAEICVSGMNSHIPGIR</sequence>
<dbReference type="KEGG" id="jag:GJA_3865"/>
<proteinExistence type="predicted"/>